<evidence type="ECO:0000313" key="2">
    <source>
        <dbReference type="EMBL" id="KAL2821553.1"/>
    </source>
</evidence>
<evidence type="ECO:0000256" key="1">
    <source>
        <dbReference type="SAM" id="MobiDB-lite"/>
    </source>
</evidence>
<dbReference type="Proteomes" id="UP001610334">
    <property type="component" value="Unassembled WGS sequence"/>
</dbReference>
<comment type="caution">
    <text evidence="2">The sequence shown here is derived from an EMBL/GenBank/DDBJ whole genome shotgun (WGS) entry which is preliminary data.</text>
</comment>
<evidence type="ECO:0000313" key="3">
    <source>
        <dbReference type="Proteomes" id="UP001610334"/>
    </source>
</evidence>
<dbReference type="EMBL" id="JBFXLT010000004">
    <property type="protein sequence ID" value="KAL2821553.1"/>
    <property type="molecule type" value="Genomic_DNA"/>
</dbReference>
<keyword evidence="3" id="KW-1185">Reference proteome</keyword>
<feature type="region of interest" description="Disordered" evidence="1">
    <location>
        <begin position="1"/>
        <end position="20"/>
    </location>
</feature>
<accession>A0ABR4I1C9</accession>
<gene>
    <name evidence="2" type="ORF">BJX63DRAFT_378513</name>
</gene>
<sequence length="67" mass="7439">MKSPGWVGGHASRISRMDRGKALARMPAPSRARNQAMERVGILPLSPKLSIFPSIGSTACHIWRRRE</sequence>
<organism evidence="2 3">
    <name type="scientific">Aspergillus granulosus</name>
    <dbReference type="NCBI Taxonomy" id="176169"/>
    <lineage>
        <taxon>Eukaryota</taxon>
        <taxon>Fungi</taxon>
        <taxon>Dikarya</taxon>
        <taxon>Ascomycota</taxon>
        <taxon>Pezizomycotina</taxon>
        <taxon>Eurotiomycetes</taxon>
        <taxon>Eurotiomycetidae</taxon>
        <taxon>Eurotiales</taxon>
        <taxon>Aspergillaceae</taxon>
        <taxon>Aspergillus</taxon>
        <taxon>Aspergillus subgen. Nidulantes</taxon>
    </lineage>
</organism>
<protein>
    <submittedName>
        <fullName evidence="2">Uncharacterized protein</fullName>
    </submittedName>
</protein>
<name>A0ABR4I1C9_9EURO</name>
<proteinExistence type="predicted"/>
<reference evidence="2 3" key="1">
    <citation type="submission" date="2024-07" db="EMBL/GenBank/DDBJ databases">
        <title>Section-level genome sequencing and comparative genomics of Aspergillus sections Usti and Cavernicolus.</title>
        <authorList>
            <consortium name="Lawrence Berkeley National Laboratory"/>
            <person name="Nybo J.L."/>
            <person name="Vesth T.C."/>
            <person name="Theobald S."/>
            <person name="Frisvad J.C."/>
            <person name="Larsen T.O."/>
            <person name="Kjaerboelling I."/>
            <person name="Rothschild-Mancinelli K."/>
            <person name="Lyhne E.K."/>
            <person name="Kogle M.E."/>
            <person name="Barry K."/>
            <person name="Clum A."/>
            <person name="Na H."/>
            <person name="Ledsgaard L."/>
            <person name="Lin J."/>
            <person name="Lipzen A."/>
            <person name="Kuo A."/>
            <person name="Riley R."/>
            <person name="Mondo S."/>
            <person name="Labutti K."/>
            <person name="Haridas S."/>
            <person name="Pangalinan J."/>
            <person name="Salamov A.A."/>
            <person name="Simmons B.A."/>
            <person name="Magnuson J.K."/>
            <person name="Chen J."/>
            <person name="Drula E."/>
            <person name="Henrissat B."/>
            <person name="Wiebenga A."/>
            <person name="Lubbers R.J."/>
            <person name="Gomes A.C."/>
            <person name="Makela M.R."/>
            <person name="Stajich J."/>
            <person name="Grigoriev I.V."/>
            <person name="Mortensen U.H."/>
            <person name="De Vries R.P."/>
            <person name="Baker S.E."/>
            <person name="Andersen M.R."/>
        </authorList>
    </citation>
    <scope>NUCLEOTIDE SEQUENCE [LARGE SCALE GENOMIC DNA]</scope>
    <source>
        <strain evidence="2 3">CBS 588.65</strain>
    </source>
</reference>